<dbReference type="AlphaFoldDB" id="A0A9I9D400"/>
<dbReference type="Gramene" id="MELO3C012620.2.1">
    <property type="protein sequence ID" value="MELO3C012620.2.1"/>
    <property type="gene ID" value="MELO3C012620.2"/>
</dbReference>
<evidence type="ECO:0000313" key="1">
    <source>
        <dbReference type="EnsemblPlants" id="MELO3C012620.2.1"/>
    </source>
</evidence>
<organism evidence="1">
    <name type="scientific">Cucumis melo</name>
    <name type="common">Muskmelon</name>
    <dbReference type="NCBI Taxonomy" id="3656"/>
    <lineage>
        <taxon>Eukaryota</taxon>
        <taxon>Viridiplantae</taxon>
        <taxon>Streptophyta</taxon>
        <taxon>Embryophyta</taxon>
        <taxon>Tracheophyta</taxon>
        <taxon>Spermatophyta</taxon>
        <taxon>Magnoliopsida</taxon>
        <taxon>eudicotyledons</taxon>
        <taxon>Gunneridae</taxon>
        <taxon>Pentapetalae</taxon>
        <taxon>rosids</taxon>
        <taxon>fabids</taxon>
        <taxon>Cucurbitales</taxon>
        <taxon>Cucurbitaceae</taxon>
        <taxon>Benincaseae</taxon>
        <taxon>Cucumis</taxon>
    </lineage>
</organism>
<sequence>MYDVPIVPAPIQRRRALVKELDELEEVDQHMEEVPPVTQRKSETSYVSPMIMMSTFGTGYYDRGVGQSSDFGTGYYNLTGPSSSNFGQ</sequence>
<dbReference type="EnsemblPlants" id="MELO3C012620.2.1">
    <property type="protein sequence ID" value="MELO3C012620.2.1"/>
    <property type="gene ID" value="MELO3C012620.2"/>
</dbReference>
<reference evidence="1" key="1">
    <citation type="submission" date="2023-03" db="UniProtKB">
        <authorList>
            <consortium name="EnsemblPlants"/>
        </authorList>
    </citation>
    <scope>IDENTIFICATION</scope>
</reference>
<name>A0A9I9D400_CUCME</name>
<protein>
    <submittedName>
        <fullName evidence="1">Uncharacterized protein</fullName>
    </submittedName>
</protein>
<accession>A0A9I9D400</accession>
<proteinExistence type="predicted"/>